<feature type="non-terminal residue" evidence="2">
    <location>
        <position position="1"/>
    </location>
</feature>
<accession>A0A7X9RYL3</accession>
<proteinExistence type="predicted"/>
<dbReference type="Pfam" id="PF13751">
    <property type="entry name" value="DDE_Tnp_1_6"/>
    <property type="match status" value="1"/>
</dbReference>
<dbReference type="PANTHER" id="PTHR33408">
    <property type="entry name" value="TRANSPOSASE"/>
    <property type="match status" value="1"/>
</dbReference>
<dbReference type="AlphaFoldDB" id="A0A7X9RYL3"/>
<comment type="caution">
    <text evidence="2">The sequence shown here is derived from an EMBL/GenBank/DDBJ whole genome shotgun (WGS) entry which is preliminary data.</text>
</comment>
<dbReference type="RefSeq" id="WP_205959980.1">
    <property type="nucleotide sequence ID" value="NZ_JABANE010000084.1"/>
</dbReference>
<organism evidence="2 3">
    <name type="scientific">Flammeovirga aprica JL-4</name>
    <dbReference type="NCBI Taxonomy" id="694437"/>
    <lineage>
        <taxon>Bacteria</taxon>
        <taxon>Pseudomonadati</taxon>
        <taxon>Bacteroidota</taxon>
        <taxon>Cytophagia</taxon>
        <taxon>Cytophagales</taxon>
        <taxon>Flammeovirgaceae</taxon>
        <taxon>Flammeovirga</taxon>
    </lineage>
</organism>
<protein>
    <recommendedName>
        <fullName evidence="1">Transposase DDE domain-containing protein</fullName>
    </recommendedName>
</protein>
<dbReference type="EMBL" id="JABANE010000084">
    <property type="protein sequence ID" value="NME71032.1"/>
    <property type="molecule type" value="Genomic_DNA"/>
</dbReference>
<sequence>ANNMPYHEDGDYYLCPNDQKLEWNRQFTKTHKGGHESIIHEYRCKKCDTCPIKSKCTTAQYRKVTISENANRLRAKATYYLKTKEGKKRSKMRGHDIETVFGHLKKNLKFDSFSLRGKKNANTEMLLFAISYNLMKLLKSGFLLRGEQLIDLLYAFLSLVEKWVEKIYSPFLNCLYSYVLKMKSN</sequence>
<feature type="domain" description="Transposase DDE" evidence="1">
    <location>
        <begin position="14"/>
        <end position="138"/>
    </location>
</feature>
<keyword evidence="3" id="KW-1185">Reference proteome</keyword>
<dbReference type="PANTHER" id="PTHR33408:SF2">
    <property type="entry name" value="TRANSPOSASE DDE DOMAIN-CONTAINING PROTEIN"/>
    <property type="match status" value="1"/>
</dbReference>
<reference evidence="2 3" key="1">
    <citation type="submission" date="2020-04" db="EMBL/GenBank/DDBJ databases">
        <title>Flammeovirga sp. SR4, a novel species isolated from seawater.</title>
        <authorList>
            <person name="Wang X."/>
        </authorList>
    </citation>
    <scope>NUCLEOTIDE SEQUENCE [LARGE SCALE GENOMIC DNA]</scope>
    <source>
        <strain evidence="2 3">ATCC 23126</strain>
    </source>
</reference>
<evidence type="ECO:0000259" key="1">
    <source>
        <dbReference type="Pfam" id="PF13751"/>
    </source>
</evidence>
<dbReference type="Proteomes" id="UP000576082">
    <property type="component" value="Unassembled WGS sequence"/>
</dbReference>
<evidence type="ECO:0000313" key="2">
    <source>
        <dbReference type="EMBL" id="NME71032.1"/>
    </source>
</evidence>
<dbReference type="InterPro" id="IPR025668">
    <property type="entry name" value="Tnp_DDE_dom"/>
</dbReference>
<evidence type="ECO:0000313" key="3">
    <source>
        <dbReference type="Proteomes" id="UP000576082"/>
    </source>
</evidence>
<gene>
    <name evidence="2" type="ORF">HHU12_23895</name>
</gene>
<name>A0A7X9RYL3_9BACT</name>